<keyword evidence="1" id="KW-1133">Transmembrane helix</keyword>
<sequence>MHHSDQDILFCQQFALEVLITKNDSDSQQIAQEFIDRYPLTSNAITSPRTWAKGNTSQQRFKQTATSLLKPTLTSVLSKMFSVQRLAFYFAAGLVGTAVFNAASASAMPLEGLTGVIKRSMDIHYKGEFVDAVTNLPFDLYSEDAALEPATAFSYYLAGANDTELDKRSWYNCEHLTNLQTLGCNTAHGIGSFVSATGASAAGSYIAVLLGEAFNGIRDNKKPRSVCISRDGANLCVSWATYDTASLKSGEPSDIANFAVSCGKSGGSSEFKTVMSDGGILFICVSNRATGCGQGVC</sequence>
<evidence type="ECO:0000256" key="1">
    <source>
        <dbReference type="SAM" id="Phobius"/>
    </source>
</evidence>
<dbReference type="Pfam" id="PF20493">
    <property type="entry name" value="WD-like_fungi"/>
    <property type="match status" value="1"/>
</dbReference>
<dbReference type="InterPro" id="IPR046925">
    <property type="entry name" value="WD-like_fungi"/>
</dbReference>
<keyword evidence="1" id="KW-0812">Transmembrane</keyword>
<dbReference type="OrthoDB" id="3918888at2759"/>
<keyword evidence="4" id="KW-1185">Reference proteome</keyword>
<evidence type="ECO:0000313" key="3">
    <source>
        <dbReference type="EMBL" id="QIW99380.1"/>
    </source>
</evidence>
<proteinExistence type="predicted"/>
<protein>
    <recommendedName>
        <fullName evidence="2">WD-like domain-containing protein</fullName>
    </recommendedName>
</protein>
<feature type="domain" description="WD-like" evidence="2">
    <location>
        <begin position="220"/>
        <end position="292"/>
    </location>
</feature>
<gene>
    <name evidence="3" type="ORF">AMS68_004898</name>
</gene>
<organism evidence="3 4">
    <name type="scientific">Peltaster fructicola</name>
    <dbReference type="NCBI Taxonomy" id="286661"/>
    <lineage>
        <taxon>Eukaryota</taxon>
        <taxon>Fungi</taxon>
        <taxon>Dikarya</taxon>
        <taxon>Ascomycota</taxon>
        <taxon>Pezizomycotina</taxon>
        <taxon>Dothideomycetes</taxon>
        <taxon>Dothideomycetes incertae sedis</taxon>
        <taxon>Peltaster</taxon>
    </lineage>
</organism>
<dbReference type="Proteomes" id="UP000503462">
    <property type="component" value="Chromosome 3"/>
</dbReference>
<accession>A0A6H0XXJ5</accession>
<keyword evidence="1" id="KW-0472">Membrane</keyword>
<reference evidence="3 4" key="1">
    <citation type="journal article" date="2016" name="Sci. Rep.">
        <title>Peltaster fructicola genome reveals evolution from an invasive phytopathogen to an ectophytic parasite.</title>
        <authorList>
            <person name="Xu C."/>
            <person name="Chen H."/>
            <person name="Gleason M.L."/>
            <person name="Xu J.R."/>
            <person name="Liu H."/>
            <person name="Zhang R."/>
            <person name="Sun G."/>
        </authorList>
    </citation>
    <scope>NUCLEOTIDE SEQUENCE [LARGE SCALE GENOMIC DNA]</scope>
    <source>
        <strain evidence="3 4">LNHT1506</strain>
    </source>
</reference>
<dbReference type="AlphaFoldDB" id="A0A6H0XXJ5"/>
<feature type="transmembrane region" description="Helical" evidence="1">
    <location>
        <begin position="86"/>
        <end position="110"/>
    </location>
</feature>
<dbReference type="EMBL" id="CP051141">
    <property type="protein sequence ID" value="QIW99380.1"/>
    <property type="molecule type" value="Genomic_DNA"/>
</dbReference>
<evidence type="ECO:0000259" key="2">
    <source>
        <dbReference type="Pfam" id="PF20493"/>
    </source>
</evidence>
<name>A0A6H0XXJ5_9PEZI</name>
<evidence type="ECO:0000313" key="4">
    <source>
        <dbReference type="Proteomes" id="UP000503462"/>
    </source>
</evidence>